<dbReference type="AlphaFoldDB" id="M7ZV70"/>
<dbReference type="EMBL" id="KD024111">
    <property type="protein sequence ID" value="EMS67048.1"/>
    <property type="molecule type" value="Genomic_DNA"/>
</dbReference>
<accession>M7ZV70</accession>
<evidence type="ECO:0000313" key="1">
    <source>
        <dbReference type="EMBL" id="EMS67048.1"/>
    </source>
</evidence>
<protein>
    <submittedName>
        <fullName evidence="1">Uncharacterized protein</fullName>
    </submittedName>
</protein>
<organism evidence="1">
    <name type="scientific">Triticum urartu</name>
    <name type="common">Red wild einkorn</name>
    <name type="synonym">Crithodium urartu</name>
    <dbReference type="NCBI Taxonomy" id="4572"/>
    <lineage>
        <taxon>Eukaryota</taxon>
        <taxon>Viridiplantae</taxon>
        <taxon>Streptophyta</taxon>
        <taxon>Embryophyta</taxon>
        <taxon>Tracheophyta</taxon>
        <taxon>Spermatophyta</taxon>
        <taxon>Magnoliopsida</taxon>
        <taxon>Liliopsida</taxon>
        <taxon>Poales</taxon>
        <taxon>Poaceae</taxon>
        <taxon>BOP clade</taxon>
        <taxon>Pooideae</taxon>
        <taxon>Triticodae</taxon>
        <taxon>Triticeae</taxon>
        <taxon>Triticinae</taxon>
        <taxon>Triticum</taxon>
    </lineage>
</organism>
<reference evidence="1" key="1">
    <citation type="journal article" date="2013" name="Nature">
        <title>Draft genome of the wheat A-genome progenitor Triticum urartu.</title>
        <authorList>
            <person name="Ling H.Q."/>
            <person name="Zhao S."/>
            <person name="Liu D."/>
            <person name="Wang J."/>
            <person name="Sun H."/>
            <person name="Zhang C."/>
            <person name="Fan H."/>
            <person name="Li D."/>
            <person name="Dong L."/>
            <person name="Tao Y."/>
            <person name="Gao C."/>
            <person name="Wu H."/>
            <person name="Li Y."/>
            <person name="Cui Y."/>
            <person name="Guo X."/>
            <person name="Zheng S."/>
            <person name="Wang B."/>
            <person name="Yu K."/>
            <person name="Liang Q."/>
            <person name="Yang W."/>
            <person name="Lou X."/>
            <person name="Chen J."/>
            <person name="Feng M."/>
            <person name="Jian J."/>
            <person name="Zhang X."/>
            <person name="Luo G."/>
            <person name="Jiang Y."/>
            <person name="Liu J."/>
            <person name="Wang Z."/>
            <person name="Sha Y."/>
            <person name="Zhang B."/>
            <person name="Wu H."/>
            <person name="Tang D."/>
            <person name="Shen Q."/>
            <person name="Xue P."/>
            <person name="Zou S."/>
            <person name="Wang X."/>
            <person name="Liu X."/>
            <person name="Wang F."/>
            <person name="Yang Y."/>
            <person name="An X."/>
            <person name="Dong Z."/>
            <person name="Zhang K."/>
            <person name="Zhang X."/>
            <person name="Luo M.C."/>
            <person name="Dvorak J."/>
            <person name="Tong Y."/>
            <person name="Wang J."/>
            <person name="Yang H."/>
            <person name="Li Z."/>
            <person name="Wang D."/>
            <person name="Zhang A."/>
            <person name="Wang J."/>
        </authorList>
    </citation>
    <scope>NUCLEOTIDE SEQUENCE</scope>
</reference>
<name>M7ZV70_TRIUA</name>
<sequence>MAPLVPDAAAGRRRRAAIVRAVGISGEGTSGKRCRSRSCWAPTELSLAGRAMSAVPYQRNSSPDFSADAQCVDGRLGMLGWIKNLRGTGENSDRE</sequence>
<proteinExistence type="predicted"/>
<gene>
    <name evidence="1" type="ORF">TRIUR3_24563</name>
</gene>